<keyword evidence="3" id="KW-1185">Reference proteome</keyword>
<proteinExistence type="predicted"/>
<dbReference type="OrthoDB" id="9792929at2"/>
<name>A0A4R8MB34_9BACT</name>
<dbReference type="SUPFAM" id="SSF55729">
    <property type="entry name" value="Acyl-CoA N-acyltransferases (Nat)"/>
    <property type="match status" value="1"/>
</dbReference>
<protein>
    <submittedName>
        <fullName evidence="2">Acetyltransferase (GNAT) family protein</fullName>
    </submittedName>
</protein>
<organism evidence="2 3">
    <name type="scientific">Aminivibrio pyruvatiphilus</name>
    <dbReference type="NCBI Taxonomy" id="1005740"/>
    <lineage>
        <taxon>Bacteria</taxon>
        <taxon>Thermotogati</taxon>
        <taxon>Synergistota</taxon>
        <taxon>Synergistia</taxon>
        <taxon>Synergistales</taxon>
        <taxon>Aminobacteriaceae</taxon>
        <taxon>Aminivibrio</taxon>
    </lineage>
</organism>
<evidence type="ECO:0000313" key="2">
    <source>
        <dbReference type="EMBL" id="TDY62893.1"/>
    </source>
</evidence>
<dbReference type="Pfam" id="PF00583">
    <property type="entry name" value="Acetyltransf_1"/>
    <property type="match status" value="1"/>
</dbReference>
<dbReference type="PROSITE" id="PS51186">
    <property type="entry name" value="GNAT"/>
    <property type="match status" value="1"/>
</dbReference>
<evidence type="ECO:0000313" key="3">
    <source>
        <dbReference type="Proteomes" id="UP000295066"/>
    </source>
</evidence>
<dbReference type="AlphaFoldDB" id="A0A4R8MB34"/>
<dbReference type="EMBL" id="SORI01000003">
    <property type="protein sequence ID" value="TDY62893.1"/>
    <property type="molecule type" value="Genomic_DNA"/>
</dbReference>
<dbReference type="RefSeq" id="WP_133956510.1">
    <property type="nucleotide sequence ID" value="NZ_SORI01000003.1"/>
</dbReference>
<keyword evidence="2" id="KW-0808">Transferase</keyword>
<gene>
    <name evidence="2" type="ORF">C8D99_103113</name>
</gene>
<dbReference type="Proteomes" id="UP000295066">
    <property type="component" value="Unassembled WGS sequence"/>
</dbReference>
<comment type="caution">
    <text evidence="2">The sequence shown here is derived from an EMBL/GenBank/DDBJ whole genome shotgun (WGS) entry which is preliminary data.</text>
</comment>
<dbReference type="CDD" id="cd04301">
    <property type="entry name" value="NAT_SF"/>
    <property type="match status" value="1"/>
</dbReference>
<dbReference type="Gene3D" id="3.40.630.30">
    <property type="match status" value="1"/>
</dbReference>
<dbReference type="InterPro" id="IPR016181">
    <property type="entry name" value="Acyl_CoA_acyltransferase"/>
</dbReference>
<dbReference type="InterPro" id="IPR000182">
    <property type="entry name" value="GNAT_dom"/>
</dbReference>
<sequence>MKNITIEILEEEDIEQCRELCDELMAFQKSKAFMEPERFDGMNFETRMKKSWESALDKHAAIAKDGAIPVGYVFSTVESAEGMKNSSFRLLPDTAGYPERIGCLSNLYIRDGYRGSGLGSRLFAISMEWLESFPYMELIYIFISNGNDEAMDFYLKHGFSYSHDVLGGFIQAVSKRVK</sequence>
<evidence type="ECO:0000259" key="1">
    <source>
        <dbReference type="PROSITE" id="PS51186"/>
    </source>
</evidence>
<reference evidence="2 3" key="1">
    <citation type="submission" date="2019-03" db="EMBL/GenBank/DDBJ databases">
        <title>Genomic Encyclopedia of Type Strains, Phase IV (KMG-IV): sequencing the most valuable type-strain genomes for metagenomic binning, comparative biology and taxonomic classification.</title>
        <authorList>
            <person name="Goeker M."/>
        </authorList>
    </citation>
    <scope>NUCLEOTIDE SEQUENCE [LARGE SCALE GENOMIC DNA]</scope>
    <source>
        <strain evidence="2 3">DSM 25964</strain>
    </source>
</reference>
<dbReference type="GO" id="GO:0016747">
    <property type="term" value="F:acyltransferase activity, transferring groups other than amino-acyl groups"/>
    <property type="evidence" value="ECO:0007669"/>
    <property type="project" value="InterPro"/>
</dbReference>
<feature type="domain" description="N-acetyltransferase" evidence="1">
    <location>
        <begin position="4"/>
        <end position="178"/>
    </location>
</feature>
<accession>A0A4R8MB34</accession>